<accession>A0A2U8I321</accession>
<dbReference type="EMBL" id="CP021659">
    <property type="protein sequence ID" value="AWK13510.1"/>
    <property type="molecule type" value="Genomic_DNA"/>
</dbReference>
<dbReference type="RefSeq" id="WP_119797075.1">
    <property type="nucleotide sequence ID" value="NZ_CP021659.1"/>
</dbReference>
<keyword evidence="2" id="KW-1185">Reference proteome</keyword>
<gene>
    <name evidence="1" type="ORF">CCS41_01745</name>
</gene>
<protein>
    <submittedName>
        <fullName evidence="1">Uncharacterized protein</fullName>
    </submittedName>
</protein>
<evidence type="ECO:0000313" key="1">
    <source>
        <dbReference type="EMBL" id="AWK13510.1"/>
    </source>
</evidence>
<reference evidence="1 2" key="1">
    <citation type="submission" date="2017-05" db="EMBL/GenBank/DDBJ databases">
        <title>Genome sequence of Candidatus Fukatsuia symbiotica and Candidatus Hamiltonella defensa from Acyrthosiphon pisum strain 5D.</title>
        <authorList>
            <person name="Patel V.A."/>
            <person name="Chevignon G."/>
            <person name="Russell J.A."/>
            <person name="Oliver K.M."/>
        </authorList>
    </citation>
    <scope>NUCLEOTIDE SEQUENCE [LARGE SCALE GENOMIC DNA]</scope>
    <source>
        <strain evidence="1 2">5D</strain>
    </source>
</reference>
<sequence length="86" mass="9977">MIKQDALLWWQKRGRDTSETWAIRVAPVTTAVVGSVPIEIQREQKKIIARHSDQRVYLSDKGIKPLETIRLAALTLQKLFTQPFYQ</sequence>
<organism evidence="1 2">
    <name type="scientific">Candidatus Fukatsuia symbiotica</name>
    <dbReference type="NCBI Taxonomy" id="1878942"/>
    <lineage>
        <taxon>Bacteria</taxon>
        <taxon>Pseudomonadati</taxon>
        <taxon>Pseudomonadota</taxon>
        <taxon>Gammaproteobacteria</taxon>
        <taxon>Enterobacterales</taxon>
        <taxon>Yersiniaceae</taxon>
        <taxon>Candidatus Fukatsuia</taxon>
    </lineage>
</organism>
<evidence type="ECO:0000313" key="2">
    <source>
        <dbReference type="Proteomes" id="UP000261875"/>
    </source>
</evidence>
<dbReference type="KEGG" id="fsm:CCS41_01745"/>
<proteinExistence type="predicted"/>
<dbReference type="Proteomes" id="UP000261875">
    <property type="component" value="Chromosome"/>
</dbReference>
<name>A0A2U8I321_9GAMM</name>
<dbReference type="AlphaFoldDB" id="A0A2U8I321"/>